<name>X1R500_9ZZZZ</name>
<dbReference type="InterPro" id="IPR047964">
    <property type="entry name" value="EFR1-like"/>
</dbReference>
<organism evidence="2">
    <name type="scientific">marine sediment metagenome</name>
    <dbReference type="NCBI Taxonomy" id="412755"/>
    <lineage>
        <taxon>unclassified sequences</taxon>
        <taxon>metagenomes</taxon>
        <taxon>ecological metagenomes</taxon>
    </lineage>
</organism>
<dbReference type="InterPro" id="IPR008254">
    <property type="entry name" value="Flavodoxin/NO_synth"/>
</dbReference>
<dbReference type="InterPro" id="IPR026816">
    <property type="entry name" value="Flavodoxin_dom"/>
</dbReference>
<dbReference type="Pfam" id="PF12724">
    <property type="entry name" value="Flavodoxin_5"/>
    <property type="match status" value="1"/>
</dbReference>
<reference evidence="2" key="1">
    <citation type="journal article" date="2014" name="Front. Microbiol.">
        <title>High frequency of phylogenetically diverse reductive dehalogenase-homologous genes in deep subseafloor sedimentary metagenomes.</title>
        <authorList>
            <person name="Kawai M."/>
            <person name="Futagami T."/>
            <person name="Toyoda A."/>
            <person name="Takaki Y."/>
            <person name="Nishi S."/>
            <person name="Hori S."/>
            <person name="Arai W."/>
            <person name="Tsubouchi T."/>
            <person name="Morono Y."/>
            <person name="Uchiyama I."/>
            <person name="Ito T."/>
            <person name="Fujiyama A."/>
            <person name="Inagaki F."/>
            <person name="Takami H."/>
        </authorList>
    </citation>
    <scope>NUCLEOTIDE SEQUENCE</scope>
    <source>
        <strain evidence="2">Expedition CK06-06</strain>
    </source>
</reference>
<dbReference type="PROSITE" id="PS50902">
    <property type="entry name" value="FLAVODOXIN_LIKE"/>
    <property type="match status" value="1"/>
</dbReference>
<dbReference type="EMBL" id="BARV01038759">
    <property type="protein sequence ID" value="GAI50689.1"/>
    <property type="molecule type" value="Genomic_DNA"/>
</dbReference>
<dbReference type="InterPro" id="IPR029039">
    <property type="entry name" value="Flavoprotein-like_sf"/>
</dbReference>
<accession>X1R500</accession>
<dbReference type="AlphaFoldDB" id="X1R500"/>
<dbReference type="SUPFAM" id="SSF52218">
    <property type="entry name" value="Flavoproteins"/>
    <property type="match status" value="1"/>
</dbReference>
<feature type="non-terminal residue" evidence="2">
    <location>
        <position position="108"/>
    </location>
</feature>
<feature type="domain" description="Flavodoxin-like" evidence="1">
    <location>
        <begin position="3"/>
        <end position="108"/>
    </location>
</feature>
<comment type="caution">
    <text evidence="2">The sequence shown here is derived from an EMBL/GenBank/DDBJ whole genome shotgun (WGS) entry which is preliminary data.</text>
</comment>
<dbReference type="NCBIfam" id="NF038196">
    <property type="entry name" value="ferrodoxin_EFR1"/>
    <property type="match status" value="1"/>
</dbReference>
<dbReference type="Gene3D" id="3.40.50.360">
    <property type="match status" value="1"/>
</dbReference>
<protein>
    <recommendedName>
        <fullName evidence="1">Flavodoxin-like domain-containing protein</fullName>
    </recommendedName>
</protein>
<sequence>MSTEIYYFSGTGNSLAVARDVAGKTNGKLISIPSVMDKESIKTDADVIGIVFPVYHGDIPFIIRRFVTKMNNLDKKYIFGVCTYGDSPGLSIKYLDKIIKSHGGKLAA</sequence>
<evidence type="ECO:0000313" key="2">
    <source>
        <dbReference type="EMBL" id="GAI50689.1"/>
    </source>
</evidence>
<proteinExistence type="predicted"/>
<evidence type="ECO:0000259" key="1">
    <source>
        <dbReference type="PROSITE" id="PS50902"/>
    </source>
</evidence>
<dbReference type="GO" id="GO:0010181">
    <property type="term" value="F:FMN binding"/>
    <property type="evidence" value="ECO:0007669"/>
    <property type="project" value="InterPro"/>
</dbReference>
<gene>
    <name evidence="2" type="ORF">S06H3_59612</name>
</gene>